<dbReference type="InterPro" id="IPR036291">
    <property type="entry name" value="NAD(P)-bd_dom_sf"/>
</dbReference>
<organism evidence="4 5">
    <name type="scientific">Hohenbuehelia grisea</name>
    <dbReference type="NCBI Taxonomy" id="104357"/>
    <lineage>
        <taxon>Eukaryota</taxon>
        <taxon>Fungi</taxon>
        <taxon>Dikarya</taxon>
        <taxon>Basidiomycota</taxon>
        <taxon>Agaricomycotina</taxon>
        <taxon>Agaricomycetes</taxon>
        <taxon>Agaricomycetidae</taxon>
        <taxon>Agaricales</taxon>
        <taxon>Pleurotineae</taxon>
        <taxon>Pleurotaceae</taxon>
        <taxon>Hohenbuehelia</taxon>
    </lineage>
</organism>
<dbReference type="PRINTS" id="PR00081">
    <property type="entry name" value="GDHRDH"/>
</dbReference>
<evidence type="ECO:0000256" key="3">
    <source>
        <dbReference type="ARBA" id="ARBA00023002"/>
    </source>
</evidence>
<dbReference type="EMBL" id="JASNQZ010000011">
    <property type="protein sequence ID" value="KAL0951393.1"/>
    <property type="molecule type" value="Genomic_DNA"/>
</dbReference>
<keyword evidence="2" id="KW-0521">NADP</keyword>
<reference evidence="5" key="1">
    <citation type="submission" date="2024-06" db="EMBL/GenBank/DDBJ databases">
        <title>Multi-omics analyses provide insights into the biosynthesis of the anticancer antibiotic pleurotin in Hohenbuehelia grisea.</title>
        <authorList>
            <person name="Weaver J.A."/>
            <person name="Alberti F."/>
        </authorList>
    </citation>
    <scope>NUCLEOTIDE SEQUENCE [LARGE SCALE GENOMIC DNA]</scope>
    <source>
        <strain evidence="5">T-177</strain>
    </source>
</reference>
<gene>
    <name evidence="4" type="ORF">HGRIS_008089</name>
</gene>
<dbReference type="Gene3D" id="3.40.50.720">
    <property type="entry name" value="NAD(P)-binding Rossmann-like Domain"/>
    <property type="match status" value="1"/>
</dbReference>
<dbReference type="Pfam" id="PF13561">
    <property type="entry name" value="adh_short_C2"/>
    <property type="match status" value="1"/>
</dbReference>
<sequence length="293" mass="31334">MSSLQIENLFKVRGKVILVTGGSRGVGKMITTGFVRNGAKVCGHSSSFVAISYEGQVYICSRSAERCNSTANELNAFGGPGICIPFPADLQKLEEVDKLVHHIVSHERSLHVLVNNAGAAWEQPIDEYSDAGFSKVLNLNVQRVFTLTQKLLPLLRAAAITSKDGEIYRDPARIINIGSVEGLAVPHHETYAYSASKAALHHLSRSFGGRLGWEGITSNTIACGPFESKMTASTLANDGRNRLINAIPLRRIGAPEDVAAAAIYLASPASAYLNGATITLDGGYLISMPPSKL</sequence>
<dbReference type="InterPro" id="IPR020904">
    <property type="entry name" value="Sc_DH/Rdtase_CS"/>
</dbReference>
<dbReference type="InterPro" id="IPR002347">
    <property type="entry name" value="SDR_fam"/>
</dbReference>
<dbReference type="PROSITE" id="PS00061">
    <property type="entry name" value="ADH_SHORT"/>
    <property type="match status" value="1"/>
</dbReference>
<dbReference type="PANTHER" id="PTHR43618">
    <property type="entry name" value="7-ALPHA-HYDROXYSTEROID DEHYDROGENASE"/>
    <property type="match status" value="1"/>
</dbReference>
<dbReference type="InterPro" id="IPR052178">
    <property type="entry name" value="Sec_Metab_Biosynth_SDR"/>
</dbReference>
<evidence type="ECO:0000313" key="5">
    <source>
        <dbReference type="Proteomes" id="UP001556367"/>
    </source>
</evidence>
<keyword evidence="3" id="KW-0560">Oxidoreductase</keyword>
<keyword evidence="5" id="KW-1185">Reference proteome</keyword>
<dbReference type="Proteomes" id="UP001556367">
    <property type="component" value="Unassembled WGS sequence"/>
</dbReference>
<evidence type="ECO:0000256" key="2">
    <source>
        <dbReference type="ARBA" id="ARBA00022857"/>
    </source>
</evidence>
<proteinExistence type="inferred from homology"/>
<evidence type="ECO:0000256" key="1">
    <source>
        <dbReference type="ARBA" id="ARBA00006484"/>
    </source>
</evidence>
<dbReference type="PRINTS" id="PR00080">
    <property type="entry name" value="SDRFAMILY"/>
</dbReference>
<comment type="similarity">
    <text evidence="1">Belongs to the short-chain dehydrogenases/reductases (SDR) family.</text>
</comment>
<accession>A0ABR3J6Y7</accession>
<name>A0ABR3J6Y7_9AGAR</name>
<dbReference type="SUPFAM" id="SSF51735">
    <property type="entry name" value="NAD(P)-binding Rossmann-fold domains"/>
    <property type="match status" value="1"/>
</dbReference>
<evidence type="ECO:0000313" key="4">
    <source>
        <dbReference type="EMBL" id="KAL0951393.1"/>
    </source>
</evidence>
<dbReference type="PANTHER" id="PTHR43618:SF17">
    <property type="entry name" value="RHAMNOLIPIDS BIOSYNTHESIS 3-OXOACYL-[ACYL-CARRIER-PROTEIN] REDUCTASE"/>
    <property type="match status" value="1"/>
</dbReference>
<protein>
    <submittedName>
        <fullName evidence="4">Uncharacterized protein</fullName>
    </submittedName>
</protein>
<comment type="caution">
    <text evidence="4">The sequence shown here is derived from an EMBL/GenBank/DDBJ whole genome shotgun (WGS) entry which is preliminary data.</text>
</comment>